<evidence type="ECO:0000313" key="2">
    <source>
        <dbReference type="WBParaSite" id="Hba_01253"/>
    </source>
</evidence>
<organism evidence="1 2">
    <name type="scientific">Heterorhabditis bacteriophora</name>
    <name type="common">Entomopathogenic nematode worm</name>
    <dbReference type="NCBI Taxonomy" id="37862"/>
    <lineage>
        <taxon>Eukaryota</taxon>
        <taxon>Metazoa</taxon>
        <taxon>Ecdysozoa</taxon>
        <taxon>Nematoda</taxon>
        <taxon>Chromadorea</taxon>
        <taxon>Rhabditida</taxon>
        <taxon>Rhabditina</taxon>
        <taxon>Rhabditomorpha</taxon>
        <taxon>Strongyloidea</taxon>
        <taxon>Heterorhabditidae</taxon>
        <taxon>Heterorhabditis</taxon>
    </lineage>
</organism>
<dbReference type="Proteomes" id="UP000095283">
    <property type="component" value="Unplaced"/>
</dbReference>
<evidence type="ECO:0000313" key="1">
    <source>
        <dbReference type="Proteomes" id="UP000095283"/>
    </source>
</evidence>
<dbReference type="WBParaSite" id="Hba_01253">
    <property type="protein sequence ID" value="Hba_01253"/>
    <property type="gene ID" value="Hba_01253"/>
</dbReference>
<sequence length="33" mass="3861">MMPAKRNDAYIDAKRIIISLNVCIDSYKDYLII</sequence>
<keyword evidence="1" id="KW-1185">Reference proteome</keyword>
<protein>
    <submittedName>
        <fullName evidence="2">Transposase</fullName>
    </submittedName>
</protein>
<reference evidence="2" key="1">
    <citation type="submission" date="2016-11" db="UniProtKB">
        <authorList>
            <consortium name="WormBaseParasite"/>
        </authorList>
    </citation>
    <scope>IDENTIFICATION</scope>
</reference>
<dbReference type="AlphaFoldDB" id="A0A1I7W9C1"/>
<name>A0A1I7W9C1_HETBA</name>
<proteinExistence type="predicted"/>
<accession>A0A1I7W9C1</accession>